<organism evidence="3 4">
    <name type="scientific">Aminobacter aminovorans</name>
    <name type="common">Chelatobacter heintzii</name>
    <dbReference type="NCBI Taxonomy" id="83263"/>
    <lineage>
        <taxon>Bacteria</taxon>
        <taxon>Pseudomonadati</taxon>
        <taxon>Pseudomonadota</taxon>
        <taxon>Alphaproteobacteria</taxon>
        <taxon>Hyphomicrobiales</taxon>
        <taxon>Phyllobacteriaceae</taxon>
        <taxon>Aminobacter</taxon>
    </lineage>
</organism>
<dbReference type="Proteomes" id="UP000254701">
    <property type="component" value="Unassembled WGS sequence"/>
</dbReference>
<dbReference type="GO" id="GO:0003677">
    <property type="term" value="F:DNA binding"/>
    <property type="evidence" value="ECO:0007669"/>
    <property type="project" value="InterPro"/>
</dbReference>
<dbReference type="RefSeq" id="WP_115733797.1">
    <property type="nucleotide sequence ID" value="NZ_BAAAVY010000002.1"/>
</dbReference>
<dbReference type="Pfam" id="PF09722">
    <property type="entry name" value="Xre_MbcA_ParS_C"/>
    <property type="match status" value="1"/>
</dbReference>
<evidence type="ECO:0000259" key="1">
    <source>
        <dbReference type="Pfam" id="PF09722"/>
    </source>
</evidence>
<feature type="domain" description="Antitoxin Xre-like helix-turn-helix" evidence="2">
    <location>
        <begin position="13"/>
        <end position="71"/>
    </location>
</feature>
<dbReference type="OrthoDB" id="8481084at2"/>
<feature type="domain" description="Antitoxin Xre/MbcA/ParS-like toxin-binding" evidence="1">
    <location>
        <begin position="75"/>
        <end position="123"/>
    </location>
</feature>
<evidence type="ECO:0000313" key="3">
    <source>
        <dbReference type="EMBL" id="SUU89669.1"/>
    </source>
</evidence>
<accession>A0A380WKV0</accession>
<reference evidence="3 4" key="1">
    <citation type="submission" date="2018-06" db="EMBL/GenBank/DDBJ databases">
        <authorList>
            <consortium name="Pathogen Informatics"/>
            <person name="Doyle S."/>
        </authorList>
    </citation>
    <scope>NUCLEOTIDE SEQUENCE [LARGE SCALE GENOMIC DNA]</scope>
    <source>
        <strain evidence="3 4">NCTC10684</strain>
    </source>
</reference>
<protein>
    <submittedName>
        <fullName evidence="3">Uncharacterized conserved protein</fullName>
    </submittedName>
</protein>
<dbReference type="InterPro" id="IPR024467">
    <property type="entry name" value="Xre/MbcA/ParS-like_toxin-bd"/>
</dbReference>
<name>A0A380WKV0_AMIAI</name>
<dbReference type="InterPro" id="IPR046847">
    <property type="entry name" value="Xre-like_HTH"/>
</dbReference>
<dbReference type="AlphaFoldDB" id="A0A380WKV0"/>
<evidence type="ECO:0000313" key="4">
    <source>
        <dbReference type="Proteomes" id="UP000254701"/>
    </source>
</evidence>
<sequence length="126" mass="13581">MRSHPDSEAHVAPGAVITKATLRAADLLGITARMLSSIIGVSEATVSRMRKQDFVLEAGTKPFELAVLFVRLFRSLDAIAGGDEPVARAWLRNENTALGDVPLEKIVTITGLVDVIAYLDARRALI</sequence>
<dbReference type="EMBL" id="UFSM01000001">
    <property type="protein sequence ID" value="SUU89669.1"/>
    <property type="molecule type" value="Genomic_DNA"/>
</dbReference>
<dbReference type="Pfam" id="PF20432">
    <property type="entry name" value="Xre-like-HTH"/>
    <property type="match status" value="1"/>
</dbReference>
<evidence type="ECO:0000259" key="2">
    <source>
        <dbReference type="Pfam" id="PF20432"/>
    </source>
</evidence>
<proteinExistence type="predicted"/>
<gene>
    <name evidence="3" type="ORF">NCTC10684_02911</name>
</gene>